<dbReference type="SUPFAM" id="SSF46689">
    <property type="entry name" value="Homeodomain-like"/>
    <property type="match status" value="1"/>
</dbReference>
<dbReference type="GO" id="GO:0048364">
    <property type="term" value="P:root development"/>
    <property type="evidence" value="ECO:0007669"/>
    <property type="project" value="UniProtKB-ARBA"/>
</dbReference>
<protein>
    <submittedName>
        <fullName evidence="11">Uncharacterized protein</fullName>
    </submittedName>
</protein>
<dbReference type="GO" id="GO:0009554">
    <property type="term" value="P:megasporogenesis"/>
    <property type="evidence" value="ECO:0007669"/>
    <property type="project" value="UniProtKB-ARBA"/>
</dbReference>
<dbReference type="GO" id="GO:1901002">
    <property type="term" value="P:positive regulation of response to salt stress"/>
    <property type="evidence" value="ECO:0007669"/>
    <property type="project" value="UniProtKB-ARBA"/>
</dbReference>
<dbReference type="InterPro" id="IPR001005">
    <property type="entry name" value="SANT/Myb"/>
</dbReference>
<keyword evidence="5" id="KW-0804">Transcription</keyword>
<reference evidence="11 12" key="1">
    <citation type="journal article" date="2023" name="Hortic Res">
        <title>Pangenome of water caltrop reveals structural variations and asymmetric subgenome divergence after allopolyploidization.</title>
        <authorList>
            <person name="Zhang X."/>
            <person name="Chen Y."/>
            <person name="Wang L."/>
            <person name="Yuan Y."/>
            <person name="Fang M."/>
            <person name="Shi L."/>
            <person name="Lu R."/>
            <person name="Comes H.P."/>
            <person name="Ma Y."/>
            <person name="Chen Y."/>
            <person name="Huang G."/>
            <person name="Zhou Y."/>
            <person name="Zheng Z."/>
            <person name="Qiu Y."/>
        </authorList>
    </citation>
    <scope>NUCLEOTIDE SEQUENCE [LARGE SCALE GENOMIC DNA]</scope>
    <source>
        <tissue evidence="11">Roots</tissue>
    </source>
</reference>
<accession>A0AAN7JYG2</accession>
<dbReference type="EMBL" id="JAXIOK010000015">
    <property type="protein sequence ID" value="KAK4753578.1"/>
    <property type="molecule type" value="Genomic_DNA"/>
</dbReference>
<dbReference type="InterPro" id="IPR009057">
    <property type="entry name" value="Homeodomain-like_sf"/>
</dbReference>
<keyword evidence="12" id="KW-1185">Reference proteome</keyword>
<evidence type="ECO:0000256" key="7">
    <source>
        <dbReference type="ARBA" id="ARBA00063045"/>
    </source>
</evidence>
<dbReference type="AlphaFoldDB" id="A0AAN7JYG2"/>
<keyword evidence="2" id="KW-0677">Repeat</keyword>
<dbReference type="PANTHER" id="PTHR45614">
    <property type="entry name" value="MYB PROTEIN-RELATED"/>
    <property type="match status" value="1"/>
</dbReference>
<evidence type="ECO:0000313" key="12">
    <source>
        <dbReference type="Proteomes" id="UP001345219"/>
    </source>
</evidence>
<comment type="subunit">
    <text evidence="7">Interacts with RBR1.</text>
</comment>
<evidence type="ECO:0000313" key="11">
    <source>
        <dbReference type="EMBL" id="KAK4753578.1"/>
    </source>
</evidence>
<comment type="caution">
    <text evidence="11">The sequence shown here is derived from an EMBL/GenBank/DDBJ whole genome shotgun (WGS) entry which is preliminary data.</text>
</comment>
<feature type="domain" description="Myb-like" evidence="9">
    <location>
        <begin position="70"/>
        <end position="120"/>
    </location>
</feature>
<feature type="compositionally biased region" description="Polar residues" evidence="8">
    <location>
        <begin position="294"/>
        <end position="303"/>
    </location>
</feature>
<dbReference type="GO" id="GO:0032875">
    <property type="term" value="P:regulation of DNA endoreduplication"/>
    <property type="evidence" value="ECO:0007669"/>
    <property type="project" value="UniProtKB-ARBA"/>
</dbReference>
<dbReference type="FunFam" id="1.10.10.60:FF:000355">
    <property type="entry name" value="Transcription factor MYB124"/>
    <property type="match status" value="1"/>
</dbReference>
<name>A0AAN7JYG2_9MYRT</name>
<evidence type="ECO:0000256" key="2">
    <source>
        <dbReference type="ARBA" id="ARBA00022737"/>
    </source>
</evidence>
<gene>
    <name evidence="11" type="ORF">SAY87_001682</name>
</gene>
<dbReference type="GO" id="GO:0009737">
    <property type="term" value="P:response to abscisic acid"/>
    <property type="evidence" value="ECO:0007669"/>
    <property type="project" value="UniProtKB-ARBA"/>
</dbReference>
<dbReference type="PROSITE" id="PS50090">
    <property type="entry name" value="MYB_LIKE"/>
    <property type="match status" value="2"/>
</dbReference>
<dbReference type="GO" id="GO:0009629">
    <property type="term" value="P:response to gravity"/>
    <property type="evidence" value="ECO:0007669"/>
    <property type="project" value="UniProtKB-ARBA"/>
</dbReference>
<evidence type="ECO:0000256" key="5">
    <source>
        <dbReference type="ARBA" id="ARBA00023163"/>
    </source>
</evidence>
<evidence type="ECO:0000256" key="1">
    <source>
        <dbReference type="ARBA" id="ARBA00004123"/>
    </source>
</evidence>
<comment type="subcellular location">
    <subcellularLocation>
        <location evidence="1">Nucleus</location>
    </subcellularLocation>
</comment>
<dbReference type="GO" id="GO:1901333">
    <property type="term" value="P:positive regulation of lateral root development"/>
    <property type="evidence" value="ECO:0007669"/>
    <property type="project" value="UniProtKB-ARBA"/>
</dbReference>
<dbReference type="CDD" id="cd00167">
    <property type="entry name" value="SANT"/>
    <property type="match status" value="2"/>
</dbReference>
<feature type="domain" description="Myb-like" evidence="9">
    <location>
        <begin position="26"/>
        <end position="69"/>
    </location>
</feature>
<dbReference type="GO" id="GO:0005634">
    <property type="term" value="C:nucleus"/>
    <property type="evidence" value="ECO:0007669"/>
    <property type="project" value="UniProtKB-SubCell"/>
</dbReference>
<evidence type="ECO:0000259" key="10">
    <source>
        <dbReference type="PROSITE" id="PS51294"/>
    </source>
</evidence>
<dbReference type="InterPro" id="IPR050560">
    <property type="entry name" value="MYB_TF"/>
</dbReference>
<dbReference type="Pfam" id="PF13921">
    <property type="entry name" value="Myb_DNA-bind_6"/>
    <property type="match status" value="1"/>
</dbReference>
<dbReference type="PANTHER" id="PTHR45614:SF76">
    <property type="entry name" value="TRANSCRIPTION FACTOR MYB124"/>
    <property type="match status" value="1"/>
</dbReference>
<feature type="region of interest" description="Disordered" evidence="8">
    <location>
        <begin position="294"/>
        <end position="338"/>
    </location>
</feature>
<organism evidence="11 12">
    <name type="scientific">Trapa incisa</name>
    <dbReference type="NCBI Taxonomy" id="236973"/>
    <lineage>
        <taxon>Eukaryota</taxon>
        <taxon>Viridiplantae</taxon>
        <taxon>Streptophyta</taxon>
        <taxon>Embryophyta</taxon>
        <taxon>Tracheophyta</taxon>
        <taxon>Spermatophyta</taxon>
        <taxon>Magnoliopsida</taxon>
        <taxon>eudicotyledons</taxon>
        <taxon>Gunneridae</taxon>
        <taxon>Pentapetalae</taxon>
        <taxon>rosids</taxon>
        <taxon>malvids</taxon>
        <taxon>Myrtales</taxon>
        <taxon>Lythraceae</taxon>
        <taxon>Trapa</taxon>
    </lineage>
</organism>
<dbReference type="PROSITE" id="PS51294">
    <property type="entry name" value="HTH_MYB"/>
    <property type="match status" value="2"/>
</dbReference>
<dbReference type="GO" id="GO:0010052">
    <property type="term" value="P:guard cell differentiation"/>
    <property type="evidence" value="ECO:0007669"/>
    <property type="project" value="UniProtKB-ARBA"/>
</dbReference>
<keyword evidence="6" id="KW-0539">Nucleus</keyword>
<feature type="domain" description="HTH myb-type" evidence="10">
    <location>
        <begin position="74"/>
        <end position="124"/>
    </location>
</feature>
<evidence type="ECO:0000256" key="6">
    <source>
        <dbReference type="ARBA" id="ARBA00023242"/>
    </source>
</evidence>
<sequence length="458" mass="51229">MLEPKKKKIASHKVDSDKKERHIVTWTPQEDDVLREQVRVHGTDNWSIIASKFKGKTTRQCRRRWCTYLNSDFKKGGWSPEEDVLLCEAQKVFGNRWTEIAKVVSGRTDNAVKNRFTTLCKKRAKCEALAKENNASCINQNGKRVTICSTSNSSQATVSTPMNKMLRSAHIQDASSPDDQMLRPPLVVLAPESHPKVEEKACNSDAQVGETGEAFMSEDDPVVAALVEQAKLLSSLDNRVNSEYTEQSLENSWKVVQDFLDQSKDGDIFKYCNPEIDFQLQNSEVMVEVFTSKNNESQTSWRQKGTYGDSPASPQYSTGSSFLVNTTPSKTQEAEEEGKRVENMLHMNHSGEISGHDEHRDEFFSSAIIQSDNVLQSCGKQQSTSEGMASVPLGKRFSSPLQLTPVFRSFAAGIPSPKFSESERNFLMKTLKMESLSPSSSTNPVHPPSCKRVLLQSL</sequence>
<dbReference type="InterPro" id="IPR017930">
    <property type="entry name" value="Myb_dom"/>
</dbReference>
<dbReference type="GO" id="GO:1902806">
    <property type="term" value="P:regulation of cell cycle G1/S phase transition"/>
    <property type="evidence" value="ECO:0007669"/>
    <property type="project" value="UniProtKB-ARBA"/>
</dbReference>
<keyword evidence="3" id="KW-0805">Transcription regulation</keyword>
<feature type="compositionally biased region" description="Polar residues" evidence="8">
    <location>
        <begin position="312"/>
        <end position="331"/>
    </location>
</feature>
<evidence type="ECO:0000256" key="8">
    <source>
        <dbReference type="SAM" id="MobiDB-lite"/>
    </source>
</evidence>
<dbReference type="SMART" id="SM00717">
    <property type="entry name" value="SANT"/>
    <property type="match status" value="2"/>
</dbReference>
<dbReference type="GO" id="GO:1902584">
    <property type="term" value="P:positive regulation of response to water deprivation"/>
    <property type="evidence" value="ECO:0007669"/>
    <property type="project" value="UniProtKB-ARBA"/>
</dbReference>
<feature type="domain" description="HTH myb-type" evidence="10">
    <location>
        <begin position="18"/>
        <end position="73"/>
    </location>
</feature>
<dbReference type="GO" id="GO:0050891">
    <property type="term" value="P:multicellular organismal-level water homeostasis"/>
    <property type="evidence" value="ECO:0007669"/>
    <property type="project" value="UniProtKB-ARBA"/>
</dbReference>
<dbReference type="Gene3D" id="1.10.10.60">
    <property type="entry name" value="Homeodomain-like"/>
    <property type="match status" value="2"/>
</dbReference>
<dbReference type="GO" id="GO:0000978">
    <property type="term" value="F:RNA polymerase II cis-regulatory region sequence-specific DNA binding"/>
    <property type="evidence" value="ECO:0007669"/>
    <property type="project" value="TreeGrafter"/>
</dbReference>
<keyword evidence="4" id="KW-0238">DNA-binding</keyword>
<proteinExistence type="predicted"/>
<evidence type="ECO:0000256" key="4">
    <source>
        <dbReference type="ARBA" id="ARBA00023125"/>
    </source>
</evidence>
<evidence type="ECO:0000259" key="9">
    <source>
        <dbReference type="PROSITE" id="PS50090"/>
    </source>
</evidence>
<dbReference type="GO" id="GO:0000981">
    <property type="term" value="F:DNA-binding transcription factor activity, RNA polymerase II-specific"/>
    <property type="evidence" value="ECO:0007669"/>
    <property type="project" value="TreeGrafter"/>
</dbReference>
<dbReference type="GO" id="GO:0010376">
    <property type="term" value="P:stomatal complex formation"/>
    <property type="evidence" value="ECO:0007669"/>
    <property type="project" value="UniProtKB-ARBA"/>
</dbReference>
<dbReference type="GO" id="GO:0010235">
    <property type="term" value="P:guard mother cell cytokinesis"/>
    <property type="evidence" value="ECO:0007669"/>
    <property type="project" value="UniProtKB-ARBA"/>
</dbReference>
<dbReference type="GO" id="GO:2000037">
    <property type="term" value="P:regulation of stomatal complex patterning"/>
    <property type="evidence" value="ECO:0007669"/>
    <property type="project" value="UniProtKB-ARBA"/>
</dbReference>
<dbReference type="Proteomes" id="UP001345219">
    <property type="component" value="Chromosome 2"/>
</dbReference>
<dbReference type="GO" id="GO:0010444">
    <property type="term" value="P:guard mother cell differentiation"/>
    <property type="evidence" value="ECO:0007669"/>
    <property type="project" value="UniProtKB-ARBA"/>
</dbReference>
<evidence type="ECO:0000256" key="3">
    <source>
        <dbReference type="ARBA" id="ARBA00023015"/>
    </source>
</evidence>